<dbReference type="OrthoDB" id="10266018at2759"/>
<gene>
    <name evidence="8" type="ORF">TRV_02660</name>
</gene>
<dbReference type="RefSeq" id="XP_003023197.1">
    <property type="nucleotide sequence ID" value="XM_003023151.1"/>
</dbReference>
<feature type="region of interest" description="Disordered" evidence="6">
    <location>
        <begin position="317"/>
        <end position="348"/>
    </location>
</feature>
<evidence type="ECO:0000259" key="7">
    <source>
        <dbReference type="SMART" id="SM00385"/>
    </source>
</evidence>
<dbReference type="CDD" id="cd20513">
    <property type="entry name" value="CYCLIN_CCNC_rpt1"/>
    <property type="match status" value="1"/>
</dbReference>
<dbReference type="HOGENOM" id="CLU_034754_2_0_1"/>
<evidence type="ECO:0000313" key="8">
    <source>
        <dbReference type="EMBL" id="EFE42579.1"/>
    </source>
</evidence>
<dbReference type="PANTHER" id="PTHR10026">
    <property type="entry name" value="CYCLIN"/>
    <property type="match status" value="1"/>
</dbReference>
<dbReference type="GO" id="GO:0016538">
    <property type="term" value="F:cyclin-dependent protein serine/threonine kinase regulator activity"/>
    <property type="evidence" value="ECO:0007669"/>
    <property type="project" value="InterPro"/>
</dbReference>
<evidence type="ECO:0000256" key="1">
    <source>
        <dbReference type="ARBA" id="ARBA00008638"/>
    </source>
</evidence>
<dbReference type="SMART" id="SM00385">
    <property type="entry name" value="CYCLIN"/>
    <property type="match status" value="1"/>
</dbReference>
<dbReference type="InterPro" id="IPR036915">
    <property type="entry name" value="Cyclin-like_sf"/>
</dbReference>
<dbReference type="Proteomes" id="UP000008383">
    <property type="component" value="Unassembled WGS sequence"/>
</dbReference>
<name>D4D6D5_TRIVH</name>
<dbReference type="InterPro" id="IPR013763">
    <property type="entry name" value="Cyclin-like_dom"/>
</dbReference>
<dbReference type="SUPFAM" id="SSF47954">
    <property type="entry name" value="Cyclin-like"/>
    <property type="match status" value="2"/>
</dbReference>
<dbReference type="GO" id="GO:0006357">
    <property type="term" value="P:regulation of transcription by RNA polymerase II"/>
    <property type="evidence" value="ECO:0007669"/>
    <property type="project" value="InterPro"/>
</dbReference>
<sequence length="377" mass="40825">MAANYWTSTQRRFWLFDREQLAETRAALDEADRAFIAQYPLPDHRLVNIYINQRQCVLTGAELIKLGKRMNTRQQALATAQVYVKRFLTKVSIRRTNPYLLLTTAFYLACKTEECPQHINYTVEFILSDSAKVGECEFWLISELNSQLIVHHPYRTLSDFSSTMTNTASSGLTLSSDEIALAWSVVNDSYLTDLPLLQPPHVIAVMAVFVAVVFKPGTSTTSSSITSSIISTGAVGPGTLASSSASTGTGTGTGPGTGTTSSAGMAAGIREGMGDGGRVQKVVEWLAGSEVSIEAVVECTQEMVALPLRAGEVSRQVAAADASQTADEDEGRRRRREEEQEEQAGAGVGPLHVHVSTCSLRLVAVTAAVLLMDETRR</sequence>
<keyword evidence="9" id="KW-1185">Reference proteome</keyword>
<proteinExistence type="inferred from homology"/>
<evidence type="ECO:0000256" key="4">
    <source>
        <dbReference type="ARBA" id="ARBA00025278"/>
    </source>
</evidence>
<dbReference type="Pfam" id="PF00134">
    <property type="entry name" value="Cyclin_N"/>
    <property type="match status" value="1"/>
</dbReference>
<accession>D4D6D5</accession>
<reference evidence="9" key="1">
    <citation type="journal article" date="2011" name="Genome Biol.">
        <title>Comparative and functional genomics provide insights into the pathogenicity of dermatophytic fungi.</title>
        <authorList>
            <person name="Burmester A."/>
            <person name="Shelest E."/>
            <person name="Gloeckner G."/>
            <person name="Heddergott C."/>
            <person name="Schindler S."/>
            <person name="Staib P."/>
            <person name="Heidel A."/>
            <person name="Felder M."/>
            <person name="Petzold A."/>
            <person name="Szafranski K."/>
            <person name="Feuermann M."/>
            <person name="Pedruzzi I."/>
            <person name="Priebe S."/>
            <person name="Groth M."/>
            <person name="Winkler R."/>
            <person name="Li W."/>
            <person name="Kniemeyer O."/>
            <person name="Schroeckh V."/>
            <person name="Hertweck C."/>
            <person name="Hube B."/>
            <person name="White T.C."/>
            <person name="Platzer M."/>
            <person name="Guthke R."/>
            <person name="Heitman J."/>
            <person name="Woestemeyer J."/>
            <person name="Zipfel P.F."/>
            <person name="Monod M."/>
            <person name="Brakhage A.A."/>
        </authorList>
    </citation>
    <scope>NUCLEOTIDE SEQUENCE [LARGE SCALE GENOMIC DNA]</scope>
    <source>
        <strain evidence="9">HKI 0517</strain>
    </source>
</reference>
<dbReference type="GeneID" id="9583217"/>
<feature type="compositionally biased region" description="Low complexity" evidence="6">
    <location>
        <begin position="258"/>
        <end position="268"/>
    </location>
</feature>
<evidence type="ECO:0000256" key="6">
    <source>
        <dbReference type="SAM" id="MobiDB-lite"/>
    </source>
</evidence>
<dbReference type="EMBL" id="ACYE01000140">
    <property type="protein sequence ID" value="EFE42579.1"/>
    <property type="molecule type" value="Genomic_DNA"/>
</dbReference>
<feature type="region of interest" description="Disordered" evidence="6">
    <location>
        <begin position="240"/>
        <end position="271"/>
    </location>
</feature>
<keyword evidence="5" id="KW-0195">Cyclin</keyword>
<evidence type="ECO:0000313" key="9">
    <source>
        <dbReference type="Proteomes" id="UP000008383"/>
    </source>
</evidence>
<dbReference type="InterPro" id="IPR043198">
    <property type="entry name" value="Cyclin/Ssn8"/>
</dbReference>
<comment type="function">
    <text evidence="4">Component of the SRB8-11 complex. The SRB8-11 complex is a regulatory module of the Mediator complex which is itself involved in regulation of basal and activated RNA polymerase II-dependent transcription. The SRB8-11 complex may be involved in the transcriptional repression of a subset of genes regulated by Mediator. It may inhibit the association of the Mediator complex with RNA polymerase II to form the holoenzyme complex. The SRB8-11 complex phosphorylates the C-terminal domain (CTD) of the largest subunit of RNA polymerase II.</text>
</comment>
<comment type="caution">
    <text evidence="8">The sequence shown here is derived from an EMBL/GenBank/DDBJ whole genome shotgun (WGS) entry which is preliminary data.</text>
</comment>
<dbReference type="AlphaFoldDB" id="D4D6D5"/>
<evidence type="ECO:0000256" key="5">
    <source>
        <dbReference type="RuleBase" id="RU000383"/>
    </source>
</evidence>
<evidence type="ECO:0000256" key="2">
    <source>
        <dbReference type="ARBA" id="ARBA00011612"/>
    </source>
</evidence>
<dbReference type="Gene3D" id="1.10.472.10">
    <property type="entry name" value="Cyclin-like"/>
    <property type="match status" value="2"/>
</dbReference>
<comment type="similarity">
    <text evidence="1">Belongs to the cyclin family. Cyclin C subfamily.</text>
</comment>
<protein>
    <recommendedName>
        <fullName evidence="3">RNA polymerase II holoenzyme cyclin-like subunit</fullName>
    </recommendedName>
</protein>
<evidence type="ECO:0000256" key="3">
    <source>
        <dbReference type="ARBA" id="ARBA00014912"/>
    </source>
</evidence>
<dbReference type="InterPro" id="IPR006671">
    <property type="entry name" value="Cyclin_N"/>
</dbReference>
<comment type="subunit">
    <text evidence="2">Component of the SRB8-11 complex, a regulatory module of the Mediator complex.</text>
</comment>
<dbReference type="KEGG" id="tve:TRV_02660"/>
<organism evidence="8 9">
    <name type="scientific">Trichophyton verrucosum (strain HKI 0517)</name>
    <dbReference type="NCBI Taxonomy" id="663202"/>
    <lineage>
        <taxon>Eukaryota</taxon>
        <taxon>Fungi</taxon>
        <taxon>Dikarya</taxon>
        <taxon>Ascomycota</taxon>
        <taxon>Pezizomycotina</taxon>
        <taxon>Eurotiomycetes</taxon>
        <taxon>Eurotiomycetidae</taxon>
        <taxon>Onygenales</taxon>
        <taxon>Arthrodermataceae</taxon>
        <taxon>Trichophyton</taxon>
    </lineage>
</organism>
<feature type="domain" description="Cyclin-like" evidence="7">
    <location>
        <begin position="61"/>
        <end position="142"/>
    </location>
</feature>